<evidence type="ECO:0000313" key="1">
    <source>
        <dbReference type="EMBL" id="CEG05474.1"/>
    </source>
</evidence>
<sequence>MSDFENLKKATDIDPNVWYHLTEENVDDYDGDFRSMLQTFKEESGDDGFRVFGVGDRKTYWQFAKHQADTRFAAPKRRHESNSRYVIEISNQSRIDEHAPV</sequence>
<accession>A0A090MEF0</accession>
<proteinExistence type="predicted"/>
<dbReference type="AlphaFoldDB" id="A0A090MEF0"/>
<dbReference type="EMBL" id="CBMI010004112">
    <property type="protein sequence ID" value="CEG05474.1"/>
    <property type="molecule type" value="Genomic_DNA"/>
</dbReference>
<organism evidence="1">
    <name type="scientific">Fusarium clavum</name>
    <dbReference type="NCBI Taxonomy" id="2594811"/>
    <lineage>
        <taxon>Eukaryota</taxon>
        <taxon>Fungi</taxon>
        <taxon>Dikarya</taxon>
        <taxon>Ascomycota</taxon>
        <taxon>Pezizomycotina</taxon>
        <taxon>Sordariomycetes</taxon>
        <taxon>Hypocreomycetidae</taxon>
        <taxon>Hypocreales</taxon>
        <taxon>Nectriaceae</taxon>
        <taxon>Fusarium</taxon>
        <taxon>Fusarium incarnatum-equiseti species complex</taxon>
    </lineage>
</organism>
<reference evidence="1" key="1">
    <citation type="submission" date="2013-05" db="EMBL/GenBank/DDBJ databases">
        <title>Draft genome sequences of six wheat associated Fusarium spp. isolates.</title>
        <authorList>
            <person name="Moolhuijzen P.M."/>
            <person name="Manners J.M."/>
            <person name="Wilcox S."/>
            <person name="Bellgard M.I."/>
            <person name="Gardiner D.M."/>
        </authorList>
    </citation>
    <scope>NUCLEOTIDE SEQUENCE</scope>
    <source>
        <strain evidence="1">CS3069</strain>
    </source>
</reference>
<comment type="caution">
    <text evidence="1">The sequence shown here is derived from an EMBL/GenBank/DDBJ whole genome shotgun (WGS) entry which is preliminary data.</text>
</comment>
<gene>
    <name evidence="1" type="ORF">BN850_0116590</name>
</gene>
<name>A0A090MEF0_9HYPO</name>
<protein>
    <submittedName>
        <fullName evidence="1">WGS project CBMI000000000 data, contig CS3069_c004114</fullName>
    </submittedName>
</protein>